<evidence type="ECO:0000313" key="2">
    <source>
        <dbReference type="Proteomes" id="UP000612899"/>
    </source>
</evidence>
<protein>
    <submittedName>
        <fullName evidence="1">Uncharacterized protein</fullName>
    </submittedName>
</protein>
<dbReference type="AlphaFoldDB" id="A0A8J3VIG1"/>
<gene>
    <name evidence="1" type="ORF">Rhe02_64160</name>
</gene>
<proteinExistence type="predicted"/>
<reference evidence="1" key="1">
    <citation type="submission" date="2021-01" db="EMBL/GenBank/DDBJ databases">
        <title>Whole genome shotgun sequence of Rhizocola hellebori NBRC 109834.</title>
        <authorList>
            <person name="Komaki H."/>
            <person name="Tamura T."/>
        </authorList>
    </citation>
    <scope>NUCLEOTIDE SEQUENCE</scope>
    <source>
        <strain evidence="1">NBRC 109834</strain>
    </source>
</reference>
<comment type="caution">
    <text evidence="1">The sequence shown here is derived from an EMBL/GenBank/DDBJ whole genome shotgun (WGS) entry which is preliminary data.</text>
</comment>
<organism evidence="1 2">
    <name type="scientific">Rhizocola hellebori</name>
    <dbReference type="NCBI Taxonomy" id="1392758"/>
    <lineage>
        <taxon>Bacteria</taxon>
        <taxon>Bacillati</taxon>
        <taxon>Actinomycetota</taxon>
        <taxon>Actinomycetes</taxon>
        <taxon>Micromonosporales</taxon>
        <taxon>Micromonosporaceae</taxon>
        <taxon>Rhizocola</taxon>
    </lineage>
</organism>
<keyword evidence="2" id="KW-1185">Reference proteome</keyword>
<dbReference type="EMBL" id="BONY01000048">
    <property type="protein sequence ID" value="GIH08349.1"/>
    <property type="molecule type" value="Genomic_DNA"/>
</dbReference>
<dbReference type="Proteomes" id="UP000612899">
    <property type="component" value="Unassembled WGS sequence"/>
</dbReference>
<sequence>MRWRRVAVIGGVVALAASASAVGWGLLAYNEVTRVDRSDPQVVTDQFLRAVFVRKDHPGAALYTCSDQSQDDDVWALRSELDRRESEFKVTVIVSWGAYDREGNDLRTSLTITANRDGVEQSSSEQVWRFHLVEEDGWRVCGADRVEGTVPT</sequence>
<name>A0A8J3VIG1_9ACTN</name>
<evidence type="ECO:0000313" key="1">
    <source>
        <dbReference type="EMBL" id="GIH08349.1"/>
    </source>
</evidence>
<accession>A0A8J3VIG1</accession>